<dbReference type="AlphaFoldDB" id="A0A2P6CBT2"/>
<evidence type="ECO:0000313" key="2">
    <source>
        <dbReference type="EMBL" id="PQJ72376.1"/>
    </source>
</evidence>
<keyword evidence="1" id="KW-0472">Membrane</keyword>
<keyword evidence="1" id="KW-0812">Transmembrane</keyword>
<feature type="transmembrane region" description="Helical" evidence="1">
    <location>
        <begin position="62"/>
        <end position="84"/>
    </location>
</feature>
<protein>
    <submittedName>
        <fullName evidence="2">Uncharacterized protein</fullName>
    </submittedName>
</protein>
<reference evidence="2 3" key="1">
    <citation type="submission" date="2016-12" db="EMBL/GenBank/DDBJ databases">
        <title>Trade-off between light-utilization and light-protection in marine flavobacteria.</title>
        <authorList>
            <person name="Kumagai Y."/>
            <person name="Yoshizawa S."/>
            <person name="Kogure K."/>
            <person name="Iwasaki W."/>
        </authorList>
    </citation>
    <scope>NUCLEOTIDE SEQUENCE [LARGE SCALE GENOMIC DNA]</scope>
    <source>
        <strain evidence="2 3">KCTC 12100</strain>
    </source>
</reference>
<keyword evidence="1" id="KW-1133">Transmembrane helix</keyword>
<accession>A0A2P6CBT2</accession>
<sequence length="200" mass="23199">MITKKNVFLKETLKALTKLIIAGILIGVLKQYDAIIAGILVLKIIHNIYKEIILPKTNKNWLLLIGMILTGFGGIVGETWGVANGYWEYHEVTRELPLWLPFAWMLAFHYLYKLERNLIPLLKEQSQKNKILLAILLALILPAFGEVITIYLGVWTYYWPYQLLGVPLYAFICLVFVHMLVYTILHFICKKYKINDVVFN</sequence>
<evidence type="ECO:0000313" key="3">
    <source>
        <dbReference type="Proteomes" id="UP000247345"/>
    </source>
</evidence>
<dbReference type="Proteomes" id="UP000247345">
    <property type="component" value="Unassembled WGS sequence"/>
</dbReference>
<feature type="transmembrane region" description="Helical" evidence="1">
    <location>
        <begin position="96"/>
        <end position="112"/>
    </location>
</feature>
<evidence type="ECO:0000256" key="1">
    <source>
        <dbReference type="SAM" id="Phobius"/>
    </source>
</evidence>
<organism evidence="2 3">
    <name type="scientific">Polaribacter butkevichii</name>
    <dbReference type="NCBI Taxonomy" id="218490"/>
    <lineage>
        <taxon>Bacteria</taxon>
        <taxon>Pseudomonadati</taxon>
        <taxon>Bacteroidota</taxon>
        <taxon>Flavobacteriia</taxon>
        <taxon>Flavobacteriales</taxon>
        <taxon>Flavobacteriaceae</taxon>
    </lineage>
</organism>
<dbReference type="OrthoDB" id="1200103at2"/>
<feature type="transmembrane region" description="Helical" evidence="1">
    <location>
        <begin position="166"/>
        <end position="185"/>
    </location>
</feature>
<gene>
    <name evidence="2" type="ORF">BTO14_03525</name>
</gene>
<name>A0A2P6CBT2_9FLAO</name>
<feature type="transmembrane region" description="Helical" evidence="1">
    <location>
        <begin position="132"/>
        <end position="154"/>
    </location>
</feature>
<keyword evidence="3" id="KW-1185">Reference proteome</keyword>
<dbReference type="EMBL" id="MSCK01000001">
    <property type="protein sequence ID" value="PQJ72376.1"/>
    <property type="molecule type" value="Genomic_DNA"/>
</dbReference>
<comment type="caution">
    <text evidence="2">The sequence shown here is derived from an EMBL/GenBank/DDBJ whole genome shotgun (WGS) entry which is preliminary data.</text>
</comment>
<feature type="transmembrane region" description="Helical" evidence="1">
    <location>
        <begin position="20"/>
        <end position="42"/>
    </location>
</feature>
<proteinExistence type="predicted"/>
<dbReference type="RefSeq" id="WP_105048039.1">
    <property type="nucleotide sequence ID" value="NZ_CP150661.1"/>
</dbReference>